<reference evidence="1 2" key="1">
    <citation type="submission" date="2014-04" db="EMBL/GenBank/DDBJ databases">
        <authorList>
            <consortium name="DOE Joint Genome Institute"/>
            <person name="Kuo A."/>
            <person name="Kohler A."/>
            <person name="Costa M.D."/>
            <person name="Nagy L.G."/>
            <person name="Floudas D."/>
            <person name="Copeland A."/>
            <person name="Barry K.W."/>
            <person name="Cichocki N."/>
            <person name="Veneault-Fourrey C."/>
            <person name="LaButti K."/>
            <person name="Lindquist E.A."/>
            <person name="Lipzen A."/>
            <person name="Lundell T."/>
            <person name="Morin E."/>
            <person name="Murat C."/>
            <person name="Sun H."/>
            <person name="Tunlid A."/>
            <person name="Henrissat B."/>
            <person name="Grigoriev I.V."/>
            <person name="Hibbett D.S."/>
            <person name="Martin F."/>
            <person name="Nordberg H.P."/>
            <person name="Cantor M.N."/>
            <person name="Hua S.X."/>
        </authorList>
    </citation>
    <scope>NUCLEOTIDE SEQUENCE [LARGE SCALE GENOMIC DNA]</scope>
    <source>
        <strain evidence="1 2">441</strain>
    </source>
</reference>
<name>A0A0C9ZAS2_9AGAM</name>
<keyword evidence="2" id="KW-1185">Reference proteome</keyword>
<reference evidence="2" key="2">
    <citation type="submission" date="2015-01" db="EMBL/GenBank/DDBJ databases">
        <title>Evolutionary Origins and Diversification of the Mycorrhizal Mutualists.</title>
        <authorList>
            <consortium name="DOE Joint Genome Institute"/>
            <consortium name="Mycorrhizal Genomics Consortium"/>
            <person name="Kohler A."/>
            <person name="Kuo A."/>
            <person name="Nagy L.G."/>
            <person name="Floudas D."/>
            <person name="Copeland A."/>
            <person name="Barry K.W."/>
            <person name="Cichocki N."/>
            <person name="Veneault-Fourrey C."/>
            <person name="LaButti K."/>
            <person name="Lindquist E.A."/>
            <person name="Lipzen A."/>
            <person name="Lundell T."/>
            <person name="Morin E."/>
            <person name="Murat C."/>
            <person name="Riley R."/>
            <person name="Ohm R."/>
            <person name="Sun H."/>
            <person name="Tunlid A."/>
            <person name="Henrissat B."/>
            <person name="Grigoriev I.V."/>
            <person name="Hibbett D.S."/>
            <person name="Martin F."/>
        </authorList>
    </citation>
    <scope>NUCLEOTIDE SEQUENCE [LARGE SCALE GENOMIC DNA]</scope>
    <source>
        <strain evidence="2">441</strain>
    </source>
</reference>
<organism evidence="1 2">
    <name type="scientific">Pisolithus microcarpus 441</name>
    <dbReference type="NCBI Taxonomy" id="765257"/>
    <lineage>
        <taxon>Eukaryota</taxon>
        <taxon>Fungi</taxon>
        <taxon>Dikarya</taxon>
        <taxon>Basidiomycota</taxon>
        <taxon>Agaricomycotina</taxon>
        <taxon>Agaricomycetes</taxon>
        <taxon>Agaricomycetidae</taxon>
        <taxon>Boletales</taxon>
        <taxon>Sclerodermatineae</taxon>
        <taxon>Pisolithaceae</taxon>
        <taxon>Pisolithus</taxon>
    </lineage>
</organism>
<protein>
    <submittedName>
        <fullName evidence="1">Uncharacterized protein</fullName>
    </submittedName>
</protein>
<dbReference type="HOGENOM" id="CLU_2264803_0_0_1"/>
<dbReference type="EMBL" id="KN833782">
    <property type="protein sequence ID" value="KIK19572.1"/>
    <property type="molecule type" value="Genomic_DNA"/>
</dbReference>
<dbReference type="Proteomes" id="UP000054018">
    <property type="component" value="Unassembled WGS sequence"/>
</dbReference>
<gene>
    <name evidence="1" type="ORF">PISMIDRAFT_13608</name>
</gene>
<proteinExistence type="predicted"/>
<accession>A0A0C9ZAS2</accession>
<sequence>MLLNNATSPRGVYTSGSEPSCPVRLRARKTYIHSSLHVFLTDSLLLSSLVRVYVLRRVVMLVYNQRPFSPLGEPAHIPSEQAAVDAKTMEYVHIRSTMDGLKL</sequence>
<dbReference type="AlphaFoldDB" id="A0A0C9ZAS2"/>
<evidence type="ECO:0000313" key="1">
    <source>
        <dbReference type="EMBL" id="KIK19572.1"/>
    </source>
</evidence>
<evidence type="ECO:0000313" key="2">
    <source>
        <dbReference type="Proteomes" id="UP000054018"/>
    </source>
</evidence>